<dbReference type="Gene3D" id="1.10.3210.10">
    <property type="entry name" value="Hypothetical protein af1432"/>
    <property type="match status" value="1"/>
</dbReference>
<comment type="caution">
    <text evidence="3">The sequence shown here is derived from an EMBL/GenBank/DDBJ whole genome shotgun (WGS) entry which is preliminary data.</text>
</comment>
<dbReference type="RefSeq" id="WP_126752583.1">
    <property type="nucleotide sequence ID" value="NZ_JBHUMT010000004.1"/>
</dbReference>
<proteinExistence type="predicted"/>
<dbReference type="EMBL" id="PIQA01000011">
    <property type="protein sequence ID" value="RUO62714.1"/>
    <property type="molecule type" value="Genomic_DNA"/>
</dbReference>
<reference evidence="3 4" key="1">
    <citation type="journal article" date="2011" name="Front. Microbiol.">
        <title>Genomic signatures of strain selection and enhancement in Bacillus atrophaeus var. globigii, a historical biowarfare simulant.</title>
        <authorList>
            <person name="Gibbons H.S."/>
            <person name="Broomall S.M."/>
            <person name="McNew L.A."/>
            <person name="Daligault H."/>
            <person name="Chapman C."/>
            <person name="Bruce D."/>
            <person name="Karavis M."/>
            <person name="Krepps M."/>
            <person name="McGregor P.A."/>
            <person name="Hong C."/>
            <person name="Park K.H."/>
            <person name="Akmal A."/>
            <person name="Feldman A."/>
            <person name="Lin J.S."/>
            <person name="Chang W.E."/>
            <person name="Higgs B.W."/>
            <person name="Demirev P."/>
            <person name="Lindquist J."/>
            <person name="Liem A."/>
            <person name="Fochler E."/>
            <person name="Read T.D."/>
            <person name="Tapia R."/>
            <person name="Johnson S."/>
            <person name="Bishop-Lilly K.A."/>
            <person name="Detter C."/>
            <person name="Han C."/>
            <person name="Sozhamannan S."/>
            <person name="Rosenzweig C.N."/>
            <person name="Skowronski E.W."/>
        </authorList>
    </citation>
    <scope>NUCLEOTIDE SEQUENCE [LARGE SCALE GENOMIC DNA]</scope>
    <source>
        <strain evidence="3 4">TPS4-2</strain>
    </source>
</reference>
<keyword evidence="1" id="KW-0175">Coiled coil</keyword>
<dbReference type="AlphaFoldDB" id="A0A432YP39"/>
<dbReference type="InterPro" id="IPR052340">
    <property type="entry name" value="RNase_Y/CdgJ"/>
</dbReference>
<accession>A0A432YP39</accession>
<evidence type="ECO:0000313" key="4">
    <source>
        <dbReference type="Proteomes" id="UP000288361"/>
    </source>
</evidence>
<protein>
    <submittedName>
        <fullName evidence="3">Phosphohydrolase</fullName>
    </submittedName>
</protein>
<gene>
    <name evidence="3" type="ORF">CWI73_09585</name>
</gene>
<evidence type="ECO:0000259" key="2">
    <source>
        <dbReference type="PROSITE" id="PS51833"/>
    </source>
</evidence>
<dbReference type="PANTHER" id="PTHR33525:SF6">
    <property type="entry name" value="HDOD DOMAIN-CONTAINING PROTEIN"/>
    <property type="match status" value="1"/>
</dbReference>
<feature type="coiled-coil region" evidence="1">
    <location>
        <begin position="34"/>
        <end position="66"/>
    </location>
</feature>
<dbReference type="PROSITE" id="PS51833">
    <property type="entry name" value="HDOD"/>
    <property type="match status" value="1"/>
</dbReference>
<keyword evidence="3" id="KW-0378">Hydrolase</keyword>
<dbReference type="SUPFAM" id="SSF109604">
    <property type="entry name" value="HD-domain/PDEase-like"/>
    <property type="match status" value="1"/>
</dbReference>
<name>A0A432YP39_9GAMM</name>
<feature type="domain" description="HDOD" evidence="2">
    <location>
        <begin position="106"/>
        <end position="320"/>
    </location>
</feature>
<evidence type="ECO:0000313" key="3">
    <source>
        <dbReference type="EMBL" id="RUO62714.1"/>
    </source>
</evidence>
<sequence length="390" mass="45368">MFHFFSNTTEGGSKDPALRLEKRFINYLISFPFARKARSKADGVEDEEKEQRRKLLEVERLNYEERDRKAQARQRFSDKVSEELHEEVYHRALETIEDGDYVRERLIPLPEKLPELLDTLSLKAASMRRIESLVQGMDWFHTGLLRTVNQPPFIDRNKQVKLDNLRVAMSFVGTENLRLLAPAYIMQNWLPPSTQPFTLFRRKVWEHSLGTAIAAHNIAVERKLKDPILAYTMGMFHELGKIALTKLYLKLFDDVQREYAMASVNDKSPERHNALVQLTPDERFLRDLMLEKDKEVSYLVAEGWGLKRVPVSKHLLAFTQANRRTPKYDSDYAEVLAQANAYCEFRMMREVDLASLEEGKRILNKYSVSAETVARLNNVSLKRPPIIVPD</sequence>
<evidence type="ECO:0000256" key="1">
    <source>
        <dbReference type="SAM" id="Coils"/>
    </source>
</evidence>
<dbReference type="GO" id="GO:0016787">
    <property type="term" value="F:hydrolase activity"/>
    <property type="evidence" value="ECO:0007669"/>
    <property type="project" value="UniProtKB-KW"/>
</dbReference>
<organism evidence="3 4">
    <name type="scientific">Idiomarina piscisalsi</name>
    <dbReference type="NCBI Taxonomy" id="1096243"/>
    <lineage>
        <taxon>Bacteria</taxon>
        <taxon>Pseudomonadati</taxon>
        <taxon>Pseudomonadota</taxon>
        <taxon>Gammaproteobacteria</taxon>
        <taxon>Alteromonadales</taxon>
        <taxon>Idiomarinaceae</taxon>
        <taxon>Idiomarina</taxon>
    </lineage>
</organism>
<dbReference type="Pfam" id="PF08668">
    <property type="entry name" value="HDOD"/>
    <property type="match status" value="1"/>
</dbReference>
<dbReference type="InterPro" id="IPR003607">
    <property type="entry name" value="HD/PDEase_dom"/>
</dbReference>
<dbReference type="InterPro" id="IPR013976">
    <property type="entry name" value="HDOD"/>
</dbReference>
<dbReference type="Proteomes" id="UP000288361">
    <property type="component" value="Unassembled WGS sequence"/>
</dbReference>
<dbReference type="PANTHER" id="PTHR33525">
    <property type="match status" value="1"/>
</dbReference>
<dbReference type="SMART" id="SM00471">
    <property type="entry name" value="HDc"/>
    <property type="match status" value="1"/>
</dbReference>